<dbReference type="RefSeq" id="WP_146561901.1">
    <property type="nucleotide sequence ID" value="NZ_SIHJ01000001.1"/>
</dbReference>
<evidence type="ECO:0000313" key="1">
    <source>
        <dbReference type="EMBL" id="TWT35604.1"/>
    </source>
</evidence>
<keyword evidence="2" id="KW-1185">Reference proteome</keyword>
<protein>
    <submittedName>
        <fullName evidence="1">Uncharacterized protein</fullName>
    </submittedName>
</protein>
<gene>
    <name evidence="1" type="ORF">KOR34_04970</name>
</gene>
<dbReference type="AlphaFoldDB" id="A0A5C5VAI0"/>
<name>A0A5C5VAI0_9BACT</name>
<reference evidence="1 2" key="1">
    <citation type="submission" date="2019-02" db="EMBL/GenBank/DDBJ databases">
        <title>Deep-cultivation of Planctomycetes and their phenomic and genomic characterization uncovers novel biology.</title>
        <authorList>
            <person name="Wiegand S."/>
            <person name="Jogler M."/>
            <person name="Boedeker C."/>
            <person name="Pinto D."/>
            <person name="Vollmers J."/>
            <person name="Rivas-Marin E."/>
            <person name="Kohn T."/>
            <person name="Peeters S.H."/>
            <person name="Heuer A."/>
            <person name="Rast P."/>
            <person name="Oberbeckmann S."/>
            <person name="Bunk B."/>
            <person name="Jeske O."/>
            <person name="Meyerdierks A."/>
            <person name="Storesund J.E."/>
            <person name="Kallscheuer N."/>
            <person name="Luecker S."/>
            <person name="Lage O.M."/>
            <person name="Pohl T."/>
            <person name="Merkel B.J."/>
            <person name="Hornburger P."/>
            <person name="Mueller R.-W."/>
            <person name="Bruemmer F."/>
            <person name="Labrenz M."/>
            <person name="Spormann A.M."/>
            <person name="Op Den Camp H."/>
            <person name="Overmann J."/>
            <person name="Amann R."/>
            <person name="Jetten M.S.M."/>
            <person name="Mascher T."/>
            <person name="Medema M.H."/>
            <person name="Devos D.P."/>
            <person name="Kaster A.-K."/>
            <person name="Ovreas L."/>
            <person name="Rohde M."/>
            <person name="Galperin M.Y."/>
            <person name="Jogler C."/>
        </authorList>
    </citation>
    <scope>NUCLEOTIDE SEQUENCE [LARGE SCALE GENOMIC DNA]</scope>
    <source>
        <strain evidence="1 2">KOR34</strain>
    </source>
</reference>
<accession>A0A5C5VAI0</accession>
<proteinExistence type="predicted"/>
<evidence type="ECO:0000313" key="2">
    <source>
        <dbReference type="Proteomes" id="UP000316714"/>
    </source>
</evidence>
<comment type="caution">
    <text evidence="1">The sequence shown here is derived from an EMBL/GenBank/DDBJ whole genome shotgun (WGS) entry which is preliminary data.</text>
</comment>
<sequence length="220" mass="24440">MAKKNAIPAPMTGIYTKRRRELTPAQWRSYSDALNAPAESYVRDLQSRFVDAAMPHLVPIDGDPLMVVSGATPPPAGCTDRVEILAPGEAYAVQESAPPAFDHAMEGLRLCENLLRALQRDDRGGIVQNAVAVGRAIERLAILPLEPFVIEGHKRKVVQTASMRAKKGSVSERNKSEALRAIAREQQRHYVRRHDIDFIKEMAAQKLGISKRALNMRLKK</sequence>
<dbReference type="Proteomes" id="UP000316714">
    <property type="component" value="Unassembled WGS sequence"/>
</dbReference>
<organism evidence="1 2">
    <name type="scientific">Posidoniimonas corsicana</name>
    <dbReference type="NCBI Taxonomy" id="1938618"/>
    <lineage>
        <taxon>Bacteria</taxon>
        <taxon>Pseudomonadati</taxon>
        <taxon>Planctomycetota</taxon>
        <taxon>Planctomycetia</taxon>
        <taxon>Pirellulales</taxon>
        <taxon>Lacipirellulaceae</taxon>
        <taxon>Posidoniimonas</taxon>
    </lineage>
</organism>
<dbReference type="EMBL" id="SIHJ01000001">
    <property type="protein sequence ID" value="TWT35604.1"/>
    <property type="molecule type" value="Genomic_DNA"/>
</dbReference>